<keyword evidence="6" id="KW-0378">Hydrolase</keyword>
<dbReference type="InterPro" id="IPR003764">
    <property type="entry name" value="GlcNAc_6-P_deAcase"/>
</dbReference>
<dbReference type="Pfam" id="PF01979">
    <property type="entry name" value="Amidohydro_1"/>
    <property type="match status" value="1"/>
</dbReference>
<dbReference type="SUPFAM" id="SSF51338">
    <property type="entry name" value="Composite domain of metallo-dependent hydrolases"/>
    <property type="match status" value="1"/>
</dbReference>
<proteinExistence type="inferred from homology"/>
<dbReference type="CDD" id="cd00854">
    <property type="entry name" value="NagA"/>
    <property type="match status" value="1"/>
</dbReference>
<dbReference type="InterPro" id="IPR032466">
    <property type="entry name" value="Metal_Hydrolase"/>
</dbReference>
<dbReference type="Proteomes" id="UP000732377">
    <property type="component" value="Unassembled WGS sequence"/>
</dbReference>
<dbReference type="PANTHER" id="PTHR11113">
    <property type="entry name" value="N-ACETYLGLUCOSAMINE-6-PHOSPHATE DEACETYLASE"/>
    <property type="match status" value="1"/>
</dbReference>
<dbReference type="NCBIfam" id="TIGR00221">
    <property type="entry name" value="nagA"/>
    <property type="match status" value="1"/>
</dbReference>
<evidence type="ECO:0000256" key="4">
    <source>
        <dbReference type="ARBA" id="ARBA00018029"/>
    </source>
</evidence>
<feature type="domain" description="Amidohydrolase-related" evidence="10">
    <location>
        <begin position="90"/>
        <end position="418"/>
    </location>
</feature>
<evidence type="ECO:0000256" key="9">
    <source>
        <dbReference type="ARBA" id="ARBA00060590"/>
    </source>
</evidence>
<evidence type="ECO:0000256" key="5">
    <source>
        <dbReference type="ARBA" id="ARBA00022723"/>
    </source>
</evidence>
<protein>
    <recommendedName>
        <fullName evidence="4">N-acetylglucosamine-6-phosphate deacetylase</fullName>
        <ecNumber evidence="3">3.5.1.25</ecNumber>
    </recommendedName>
</protein>
<reference evidence="11" key="1">
    <citation type="submission" date="2017-11" db="EMBL/GenBank/DDBJ databases">
        <title>Three new genomes from thermophilic consortium.</title>
        <authorList>
            <person name="Quaggio R."/>
            <person name="Amgarten D."/>
            <person name="Setubal J.C."/>
        </authorList>
    </citation>
    <scope>NUCLEOTIDE SEQUENCE</scope>
    <source>
        <strain evidence="11">ZCTH01-B2</strain>
    </source>
</reference>
<comment type="pathway">
    <text evidence="9">Amino-sugar metabolism; N-acetylneuraminate degradation; D-fructose 6-phosphate from N-acetylneuraminate: step 4/5.</text>
</comment>
<dbReference type="Gene3D" id="3.20.20.140">
    <property type="entry name" value="Metal-dependent hydrolases"/>
    <property type="match status" value="1"/>
</dbReference>
<dbReference type="Gene3D" id="2.30.40.10">
    <property type="entry name" value="Urease, subunit C, domain 1"/>
    <property type="match status" value="1"/>
</dbReference>
<evidence type="ECO:0000313" key="12">
    <source>
        <dbReference type="Proteomes" id="UP000732377"/>
    </source>
</evidence>
<dbReference type="EC" id="3.5.1.25" evidence="3"/>
<evidence type="ECO:0000256" key="6">
    <source>
        <dbReference type="ARBA" id="ARBA00022801"/>
    </source>
</evidence>
<name>A0A953LHK6_SYMTR</name>
<evidence type="ECO:0000256" key="7">
    <source>
        <dbReference type="ARBA" id="ARBA00023277"/>
    </source>
</evidence>
<comment type="caution">
    <text evidence="11">The sequence shown here is derived from an EMBL/GenBank/DDBJ whole genome shotgun (WGS) entry which is preliminary data.</text>
</comment>
<accession>A0A953LHK6</accession>
<gene>
    <name evidence="11" type="primary">nagA</name>
    <name evidence="11" type="ORF">CWE10_09160</name>
</gene>
<dbReference type="AlphaFoldDB" id="A0A953LHK6"/>
<evidence type="ECO:0000256" key="8">
    <source>
        <dbReference type="ARBA" id="ARBA00047647"/>
    </source>
</evidence>
<dbReference type="EMBL" id="PIUK01000076">
    <property type="protein sequence ID" value="MBY6276366.1"/>
    <property type="molecule type" value="Genomic_DNA"/>
</dbReference>
<dbReference type="FunFam" id="3.20.20.140:FF:000004">
    <property type="entry name" value="N-acetylglucosamine-6-phosphate deacetylase"/>
    <property type="match status" value="1"/>
</dbReference>
<dbReference type="GO" id="GO:0046872">
    <property type="term" value="F:metal ion binding"/>
    <property type="evidence" value="ECO:0007669"/>
    <property type="project" value="UniProtKB-KW"/>
</dbReference>
<dbReference type="GO" id="GO:0006046">
    <property type="term" value="P:N-acetylglucosamine catabolic process"/>
    <property type="evidence" value="ECO:0007669"/>
    <property type="project" value="TreeGrafter"/>
</dbReference>
<keyword evidence="7" id="KW-0119">Carbohydrate metabolism</keyword>
<sequence>MPGLRGRLWIAQGATCVKPFDWRRGNERESEWRRDVSMKRWFRAPLILPDRVIPDGLLAYDAGRITDVWDLADPAAPPVPAEAEVVERGYLAPGYLDIHVHGGGGGDFMDADPEAVVAITTIHARHGTVGLLATTLTAPEEQIIRAIRTVRQAPRKGARVLGYHIEGPYINLAHKGAQNPEYVRPASIAEIDRWMAEGGPEDRWHVTLAPETDGALEAIRYLVRRGATVSAGHTDATYDQMRAAVEAGLSHATHLYNGMRGLHHREPGTVGSALALPGMTVELIADGVHVHPAAMQVAVRARGPERVLLVTDAMRATGMGDGEFTLGGLPVTVRNGEARLHSGSLAGSVLTMDRAVQNAVRLIGLDLPTAVAMATLHPARLLRLDDRKGSLAVGKDADLLVLDEDLNVKATIIGGEVVYDER</sequence>
<evidence type="ECO:0000256" key="2">
    <source>
        <dbReference type="ARBA" id="ARBA00010716"/>
    </source>
</evidence>
<dbReference type="SUPFAM" id="SSF51556">
    <property type="entry name" value="Metallo-dependent hydrolases"/>
    <property type="match status" value="1"/>
</dbReference>
<keyword evidence="5" id="KW-0479">Metal-binding</keyword>
<dbReference type="InterPro" id="IPR006680">
    <property type="entry name" value="Amidohydro-rel"/>
</dbReference>
<comment type="cofactor">
    <cofactor evidence="1">
        <name>a divalent metal cation</name>
        <dbReference type="ChEBI" id="CHEBI:60240"/>
    </cofactor>
</comment>
<organism evidence="11 12">
    <name type="scientific">Symbiobacterium thermophilum</name>
    <dbReference type="NCBI Taxonomy" id="2734"/>
    <lineage>
        <taxon>Bacteria</taxon>
        <taxon>Bacillati</taxon>
        <taxon>Bacillota</taxon>
        <taxon>Clostridia</taxon>
        <taxon>Eubacteriales</taxon>
        <taxon>Symbiobacteriaceae</taxon>
        <taxon>Symbiobacterium</taxon>
    </lineage>
</organism>
<comment type="catalytic activity">
    <reaction evidence="8">
        <text>N-acetyl-D-glucosamine 6-phosphate + H2O = D-glucosamine 6-phosphate + acetate</text>
        <dbReference type="Rhea" id="RHEA:22936"/>
        <dbReference type="ChEBI" id="CHEBI:15377"/>
        <dbReference type="ChEBI" id="CHEBI:30089"/>
        <dbReference type="ChEBI" id="CHEBI:57513"/>
        <dbReference type="ChEBI" id="CHEBI:58725"/>
        <dbReference type="EC" id="3.5.1.25"/>
    </reaction>
</comment>
<evidence type="ECO:0000313" key="11">
    <source>
        <dbReference type="EMBL" id="MBY6276366.1"/>
    </source>
</evidence>
<evidence type="ECO:0000259" key="10">
    <source>
        <dbReference type="Pfam" id="PF01979"/>
    </source>
</evidence>
<evidence type="ECO:0000256" key="1">
    <source>
        <dbReference type="ARBA" id="ARBA00001968"/>
    </source>
</evidence>
<comment type="similarity">
    <text evidence="2">Belongs to the metallo-dependent hydrolases superfamily. NagA family.</text>
</comment>
<dbReference type="GO" id="GO:0008448">
    <property type="term" value="F:N-acetylglucosamine-6-phosphate deacetylase activity"/>
    <property type="evidence" value="ECO:0007669"/>
    <property type="project" value="UniProtKB-EC"/>
</dbReference>
<dbReference type="PANTHER" id="PTHR11113:SF14">
    <property type="entry name" value="N-ACETYLGLUCOSAMINE-6-PHOSPHATE DEACETYLASE"/>
    <property type="match status" value="1"/>
</dbReference>
<dbReference type="InterPro" id="IPR011059">
    <property type="entry name" value="Metal-dep_hydrolase_composite"/>
</dbReference>
<evidence type="ECO:0000256" key="3">
    <source>
        <dbReference type="ARBA" id="ARBA00011899"/>
    </source>
</evidence>